<dbReference type="AlphaFoldDB" id="A0A2P2IMA4"/>
<dbReference type="Gene3D" id="3.40.50.1110">
    <property type="entry name" value="SGNH hydrolase"/>
    <property type="match status" value="1"/>
</dbReference>
<dbReference type="InterPro" id="IPR036514">
    <property type="entry name" value="SGNH_hydro_sf"/>
</dbReference>
<reference evidence="1" key="1">
    <citation type="submission" date="2018-02" db="EMBL/GenBank/DDBJ databases">
        <title>Rhizophora mucronata_Transcriptome.</title>
        <authorList>
            <person name="Meera S.P."/>
            <person name="Sreeshan A."/>
            <person name="Augustine A."/>
        </authorList>
    </citation>
    <scope>NUCLEOTIDE SEQUENCE</scope>
    <source>
        <tissue evidence="1">Leaf</tissue>
    </source>
</reference>
<accession>A0A2P2IMA4</accession>
<evidence type="ECO:0008006" key="2">
    <source>
        <dbReference type="Google" id="ProtNLM"/>
    </source>
</evidence>
<organism evidence="1">
    <name type="scientific">Rhizophora mucronata</name>
    <name type="common">Asiatic mangrove</name>
    <dbReference type="NCBI Taxonomy" id="61149"/>
    <lineage>
        <taxon>Eukaryota</taxon>
        <taxon>Viridiplantae</taxon>
        <taxon>Streptophyta</taxon>
        <taxon>Embryophyta</taxon>
        <taxon>Tracheophyta</taxon>
        <taxon>Spermatophyta</taxon>
        <taxon>Magnoliopsida</taxon>
        <taxon>eudicotyledons</taxon>
        <taxon>Gunneridae</taxon>
        <taxon>Pentapetalae</taxon>
        <taxon>rosids</taxon>
        <taxon>fabids</taxon>
        <taxon>Malpighiales</taxon>
        <taxon>Rhizophoraceae</taxon>
        <taxon>Rhizophora</taxon>
    </lineage>
</organism>
<dbReference type="PANTHER" id="PTHR45642:SF12">
    <property type="entry name" value="OS09G0132900 PROTEIN"/>
    <property type="match status" value="1"/>
</dbReference>
<dbReference type="EMBL" id="GGEC01001842">
    <property type="protein sequence ID" value="MBW82325.1"/>
    <property type="molecule type" value="Transcribed_RNA"/>
</dbReference>
<sequence>MSFLCNKHSFTCPDVNTYVFWDAFHPTERTNKIISDSVIPTLLAEFH</sequence>
<dbReference type="PANTHER" id="PTHR45642">
    <property type="entry name" value="GDSL ESTERASE/LIPASE EXL3"/>
    <property type="match status" value="1"/>
</dbReference>
<protein>
    <recommendedName>
        <fullName evidence="2">GDSL esterase/lipase</fullName>
    </recommendedName>
</protein>
<evidence type="ECO:0000313" key="1">
    <source>
        <dbReference type="EMBL" id="MBW82325.1"/>
    </source>
</evidence>
<dbReference type="InterPro" id="IPR050592">
    <property type="entry name" value="GDSL_lipolytic_enzyme"/>
</dbReference>
<proteinExistence type="predicted"/>
<name>A0A2P2IMA4_RHIMU</name>